<feature type="compositionally biased region" description="Basic and acidic residues" evidence="1">
    <location>
        <begin position="119"/>
        <end position="140"/>
    </location>
</feature>
<organism evidence="3 4">
    <name type="scientific">Absidia repens</name>
    <dbReference type="NCBI Taxonomy" id="90262"/>
    <lineage>
        <taxon>Eukaryota</taxon>
        <taxon>Fungi</taxon>
        <taxon>Fungi incertae sedis</taxon>
        <taxon>Mucoromycota</taxon>
        <taxon>Mucoromycotina</taxon>
        <taxon>Mucoromycetes</taxon>
        <taxon>Mucorales</taxon>
        <taxon>Cunninghamellaceae</taxon>
        <taxon>Absidia</taxon>
    </lineage>
</organism>
<dbReference type="AlphaFoldDB" id="A0A1X2I7V8"/>
<protein>
    <submittedName>
        <fullName evidence="3">Uncharacterized protein</fullName>
    </submittedName>
</protein>
<keyword evidence="4" id="KW-1185">Reference proteome</keyword>
<feature type="region of interest" description="Disordered" evidence="1">
    <location>
        <begin position="61"/>
        <end position="82"/>
    </location>
</feature>
<proteinExistence type="predicted"/>
<feature type="compositionally biased region" description="Low complexity" evidence="1">
    <location>
        <begin position="267"/>
        <end position="277"/>
    </location>
</feature>
<feature type="signal peptide" evidence="2">
    <location>
        <begin position="1"/>
        <end position="21"/>
    </location>
</feature>
<evidence type="ECO:0000313" key="3">
    <source>
        <dbReference type="EMBL" id="ORZ11177.1"/>
    </source>
</evidence>
<feature type="compositionally biased region" description="Basic and acidic residues" evidence="1">
    <location>
        <begin position="278"/>
        <end position="290"/>
    </location>
</feature>
<reference evidence="3 4" key="1">
    <citation type="submission" date="2016-07" db="EMBL/GenBank/DDBJ databases">
        <title>Pervasive Adenine N6-methylation of Active Genes in Fungi.</title>
        <authorList>
            <consortium name="DOE Joint Genome Institute"/>
            <person name="Mondo S.J."/>
            <person name="Dannebaum R.O."/>
            <person name="Kuo R.C."/>
            <person name="Labutti K."/>
            <person name="Haridas S."/>
            <person name="Kuo A."/>
            <person name="Salamov A."/>
            <person name="Ahrendt S.R."/>
            <person name="Lipzen A."/>
            <person name="Sullivan W."/>
            <person name="Andreopoulos W.B."/>
            <person name="Clum A."/>
            <person name="Lindquist E."/>
            <person name="Daum C."/>
            <person name="Ramamoorthy G.K."/>
            <person name="Gryganskyi A."/>
            <person name="Culley D."/>
            <person name="Magnuson J.K."/>
            <person name="James T.Y."/>
            <person name="O'Malley M.A."/>
            <person name="Stajich J.E."/>
            <person name="Spatafora J.W."/>
            <person name="Visel A."/>
            <person name="Grigoriev I.V."/>
        </authorList>
    </citation>
    <scope>NUCLEOTIDE SEQUENCE [LARGE SCALE GENOMIC DNA]</scope>
    <source>
        <strain evidence="3 4">NRRL 1336</strain>
    </source>
</reference>
<dbReference type="Proteomes" id="UP000193560">
    <property type="component" value="Unassembled WGS sequence"/>
</dbReference>
<evidence type="ECO:0000256" key="1">
    <source>
        <dbReference type="SAM" id="MobiDB-lite"/>
    </source>
</evidence>
<name>A0A1X2I7V8_9FUNG</name>
<keyword evidence="2" id="KW-0732">Signal</keyword>
<feature type="compositionally biased region" description="Basic and acidic residues" evidence="1">
    <location>
        <begin position="61"/>
        <end position="72"/>
    </location>
</feature>
<evidence type="ECO:0000313" key="4">
    <source>
        <dbReference type="Proteomes" id="UP000193560"/>
    </source>
</evidence>
<feature type="chain" id="PRO_5012620291" evidence="2">
    <location>
        <begin position="22"/>
        <end position="342"/>
    </location>
</feature>
<dbReference type="EMBL" id="MCGE01000022">
    <property type="protein sequence ID" value="ORZ11177.1"/>
    <property type="molecule type" value="Genomic_DNA"/>
</dbReference>
<evidence type="ECO:0000256" key="2">
    <source>
        <dbReference type="SAM" id="SignalP"/>
    </source>
</evidence>
<accession>A0A1X2I7V8</accession>
<feature type="non-terminal residue" evidence="3">
    <location>
        <position position="342"/>
    </location>
</feature>
<comment type="caution">
    <text evidence="3">The sequence shown here is derived from an EMBL/GenBank/DDBJ whole genome shotgun (WGS) entry which is preliminary data.</text>
</comment>
<sequence length="342" mass="35319">MKFNVIFISMAIGLLMQSVKSAPVDNTKNDVAENDGVDVTPYHIDVPDAGVHIDENGVQVDKDFDGDQKKTPGADVDADADVDVDTADADADVDTTADTDADVDVDTTADADADVDTTADAKAKADADVDAATNKDDKDASVSSNDPSTIDKRSPFLGGLSVTSEGIDVPEAGVHVGGGPDTNDLAEGDDDITMDDQAMAKRNGVDVAPMGLHVGPGSGDPAMASASGAAAQLKAVTGLLAKRDGSNDDDGDDLLKHPTGRGPQRVAAAKSAQAMDAEAAKDAMTKREEQDQPGPPPPGLTAEQLDDYYTKKRDRIAHPAQRQAAANAYPNGYLSEDAADAM</sequence>
<feature type="region of interest" description="Disordered" evidence="1">
    <location>
        <begin position="242"/>
        <end position="342"/>
    </location>
</feature>
<gene>
    <name evidence="3" type="ORF">BCR42DRAFT_421718</name>
</gene>
<feature type="region of interest" description="Disordered" evidence="1">
    <location>
        <begin position="119"/>
        <end position="190"/>
    </location>
</feature>
<feature type="compositionally biased region" description="Low complexity" evidence="1">
    <location>
        <begin position="318"/>
        <end position="331"/>
    </location>
</feature>